<dbReference type="PANTHER" id="PTHR45691">
    <property type="entry name" value="PROTEIN DIAPHANOUS"/>
    <property type="match status" value="1"/>
</dbReference>
<protein>
    <recommendedName>
        <fullName evidence="2">FH2 domain-containing protein</fullName>
    </recommendedName>
</protein>
<feature type="chain" id="PRO_5034612839" description="FH2 domain-containing protein" evidence="1">
    <location>
        <begin position="20"/>
        <end position="244"/>
    </location>
</feature>
<evidence type="ECO:0000259" key="2">
    <source>
        <dbReference type="PROSITE" id="PS51444"/>
    </source>
</evidence>
<dbReference type="SUPFAM" id="SSF101447">
    <property type="entry name" value="Formin homology 2 domain (FH2 domain)"/>
    <property type="match status" value="1"/>
</dbReference>
<reference evidence="3" key="1">
    <citation type="submission" date="2025-08" db="UniProtKB">
        <authorList>
            <consortium name="Ensembl"/>
        </authorList>
    </citation>
    <scope>IDENTIFICATION</scope>
</reference>
<dbReference type="Proteomes" id="UP000694557">
    <property type="component" value="Unassembled WGS sequence"/>
</dbReference>
<dbReference type="InterPro" id="IPR015425">
    <property type="entry name" value="FH2_Formin"/>
</dbReference>
<accession>A0A8C7IP38</accession>
<feature type="signal peptide" evidence="1">
    <location>
        <begin position="1"/>
        <end position="19"/>
    </location>
</feature>
<dbReference type="GeneTree" id="ENSGT00940000157767"/>
<keyword evidence="1" id="KW-0732">Signal</keyword>
<dbReference type="Pfam" id="PF02181">
    <property type="entry name" value="FH2"/>
    <property type="match status" value="1"/>
</dbReference>
<organism evidence="3 4">
    <name type="scientific">Oncorhynchus kisutch</name>
    <name type="common">Coho salmon</name>
    <name type="synonym">Salmo kisutch</name>
    <dbReference type="NCBI Taxonomy" id="8019"/>
    <lineage>
        <taxon>Eukaryota</taxon>
        <taxon>Metazoa</taxon>
        <taxon>Chordata</taxon>
        <taxon>Craniata</taxon>
        <taxon>Vertebrata</taxon>
        <taxon>Euteleostomi</taxon>
        <taxon>Actinopterygii</taxon>
        <taxon>Neopterygii</taxon>
        <taxon>Teleostei</taxon>
        <taxon>Protacanthopterygii</taxon>
        <taxon>Salmoniformes</taxon>
        <taxon>Salmonidae</taxon>
        <taxon>Salmoninae</taxon>
        <taxon>Oncorhynchus</taxon>
    </lineage>
</organism>
<dbReference type="InterPro" id="IPR042201">
    <property type="entry name" value="FH2_Formin_sf"/>
</dbReference>
<keyword evidence="4" id="KW-1185">Reference proteome</keyword>
<dbReference type="PANTHER" id="PTHR45691:SF9">
    <property type="entry name" value="PROTEIN DIAPHANOUS HOMOLOG 3"/>
    <property type="match status" value="1"/>
</dbReference>
<evidence type="ECO:0000313" key="4">
    <source>
        <dbReference type="Proteomes" id="UP000694557"/>
    </source>
</evidence>
<proteinExistence type="predicted"/>
<dbReference type="AlphaFoldDB" id="A0A8C7IP38"/>
<reference evidence="3" key="2">
    <citation type="submission" date="2025-09" db="UniProtKB">
        <authorList>
            <consortium name="Ensembl"/>
        </authorList>
    </citation>
    <scope>IDENTIFICATION</scope>
</reference>
<sequence length="244" mass="27152">MSLPVSLCLSLSLSLPVSLSPCLSLSLFSLSLSLSLPVSLSPCLSLSLKSKGFSRLLSGSSAGNYMNAGSRNAQSYGFDLGSLCKLKDTKSADQKSTLLHFLAAVCEEEFPEVTKFSDDLQHVDRASRVSAESLEKNLVQMERQLVQLERDLDTFSSPDDSEDLFTAKIFSTSAREQYQKLMIMHSNMGTLYQNMLDYFALDSKKTSVEELFTDLSNFRTMFLTNVIAFIYVNDFIIETLKFGE</sequence>
<dbReference type="InterPro" id="IPR051412">
    <property type="entry name" value="Formin_Homology_Diaphanous_sf"/>
</dbReference>
<dbReference type="PROSITE" id="PS51444">
    <property type="entry name" value="FH2"/>
    <property type="match status" value="1"/>
</dbReference>
<dbReference type="Ensembl" id="ENSOKIT00005079791.1">
    <property type="protein sequence ID" value="ENSOKIP00005074893.1"/>
    <property type="gene ID" value="ENSOKIG00005032324.1"/>
</dbReference>
<evidence type="ECO:0000313" key="3">
    <source>
        <dbReference type="Ensembl" id="ENSOKIP00005074893.1"/>
    </source>
</evidence>
<evidence type="ECO:0000256" key="1">
    <source>
        <dbReference type="SAM" id="SignalP"/>
    </source>
</evidence>
<feature type="domain" description="FH2" evidence="2">
    <location>
        <begin position="1"/>
        <end position="244"/>
    </location>
</feature>
<dbReference type="GO" id="GO:0030041">
    <property type="term" value="P:actin filament polymerization"/>
    <property type="evidence" value="ECO:0007669"/>
    <property type="project" value="TreeGrafter"/>
</dbReference>
<dbReference type="Gene3D" id="1.20.58.2220">
    <property type="entry name" value="Formin, FH2 domain"/>
    <property type="match status" value="1"/>
</dbReference>
<dbReference type="GO" id="GO:0005884">
    <property type="term" value="C:actin filament"/>
    <property type="evidence" value="ECO:0007669"/>
    <property type="project" value="TreeGrafter"/>
</dbReference>
<name>A0A8C7IP38_ONCKI</name>